<feature type="transmembrane region" description="Helical" evidence="11">
    <location>
        <begin position="240"/>
        <end position="262"/>
    </location>
</feature>
<accession>A0A423TIY6</accession>
<feature type="transmembrane region" description="Helical" evidence="11">
    <location>
        <begin position="204"/>
        <end position="228"/>
    </location>
</feature>
<reference evidence="13 14" key="2">
    <citation type="submission" date="2019-01" db="EMBL/GenBank/DDBJ databases">
        <title>The decoding of complex shrimp genome reveals the adaptation for benthos swimmer, frequently molting mechanism and breeding impact on genome.</title>
        <authorList>
            <person name="Sun Y."/>
            <person name="Gao Y."/>
            <person name="Yu Y."/>
        </authorList>
    </citation>
    <scope>NUCLEOTIDE SEQUENCE [LARGE SCALE GENOMIC DNA]</scope>
    <source>
        <tissue evidence="13">Muscle</tissue>
    </source>
</reference>
<dbReference type="PRINTS" id="PR00237">
    <property type="entry name" value="GPCRRHODOPSN"/>
</dbReference>
<feature type="region of interest" description="Disordered" evidence="10">
    <location>
        <begin position="288"/>
        <end position="331"/>
    </location>
</feature>
<evidence type="ECO:0000256" key="9">
    <source>
        <dbReference type="ARBA" id="ARBA00023224"/>
    </source>
</evidence>
<feature type="compositionally biased region" description="Basic and acidic residues" evidence="10">
    <location>
        <begin position="288"/>
        <end position="306"/>
    </location>
</feature>
<evidence type="ECO:0000256" key="1">
    <source>
        <dbReference type="ARBA" id="ARBA00004651"/>
    </source>
</evidence>
<dbReference type="OrthoDB" id="6375191at2759"/>
<keyword evidence="4 11" id="KW-0812">Transmembrane</keyword>
<keyword evidence="5 11" id="KW-1133">Transmembrane helix</keyword>
<comment type="subcellular location">
    <subcellularLocation>
        <location evidence="1">Cell membrane</location>
        <topology evidence="1">Multi-pass membrane protein</topology>
    </subcellularLocation>
</comment>
<evidence type="ECO:0000313" key="14">
    <source>
        <dbReference type="Proteomes" id="UP000283509"/>
    </source>
</evidence>
<evidence type="ECO:0000256" key="8">
    <source>
        <dbReference type="ARBA" id="ARBA00023170"/>
    </source>
</evidence>
<evidence type="ECO:0000256" key="6">
    <source>
        <dbReference type="ARBA" id="ARBA00023040"/>
    </source>
</evidence>
<dbReference type="EMBL" id="QCYY01001661">
    <property type="protein sequence ID" value="ROT76446.1"/>
    <property type="molecule type" value="Genomic_DNA"/>
</dbReference>
<keyword evidence="6" id="KW-0297">G-protein coupled receptor</keyword>
<feature type="transmembrane region" description="Helical" evidence="11">
    <location>
        <begin position="156"/>
        <end position="183"/>
    </location>
</feature>
<dbReference type="PANTHER" id="PTHR24228:SF59">
    <property type="entry name" value="NEUROPEPTIDE RECEPTOR 15"/>
    <property type="match status" value="1"/>
</dbReference>
<dbReference type="AlphaFoldDB" id="A0A423TIY6"/>
<dbReference type="CDD" id="cd00637">
    <property type="entry name" value="7tm_classA_rhodopsin-like"/>
    <property type="match status" value="1"/>
</dbReference>
<evidence type="ECO:0000256" key="7">
    <source>
        <dbReference type="ARBA" id="ARBA00023136"/>
    </source>
</evidence>
<comment type="similarity">
    <text evidence="2">Belongs to the G-protein coupled receptor 1 family.</text>
</comment>
<keyword evidence="14" id="KW-1185">Reference proteome</keyword>
<dbReference type="PROSITE" id="PS50262">
    <property type="entry name" value="G_PROTEIN_RECEP_F1_2"/>
    <property type="match status" value="1"/>
</dbReference>
<gene>
    <name evidence="13" type="ORF">C7M84_004972</name>
</gene>
<keyword evidence="7 11" id="KW-0472">Membrane</keyword>
<evidence type="ECO:0000256" key="3">
    <source>
        <dbReference type="ARBA" id="ARBA00022475"/>
    </source>
</evidence>
<keyword evidence="9" id="KW-0807">Transducer</keyword>
<feature type="compositionally biased region" description="Polar residues" evidence="10">
    <location>
        <begin position="321"/>
        <end position="331"/>
    </location>
</feature>
<feature type="transmembrane region" description="Helical" evidence="11">
    <location>
        <begin position="15"/>
        <end position="35"/>
    </location>
</feature>
<keyword evidence="8" id="KW-0675">Receptor</keyword>
<dbReference type="PANTHER" id="PTHR24228">
    <property type="entry name" value="B2 BRADYKININ RECEPTOR/ANGIOTENSIN II RECEPTOR"/>
    <property type="match status" value="1"/>
</dbReference>
<dbReference type="InterPro" id="IPR000276">
    <property type="entry name" value="GPCR_Rhodpsn"/>
</dbReference>
<reference evidence="13 14" key="1">
    <citation type="submission" date="2018-04" db="EMBL/GenBank/DDBJ databases">
        <authorList>
            <person name="Zhang X."/>
            <person name="Yuan J."/>
            <person name="Li F."/>
            <person name="Xiang J."/>
        </authorList>
    </citation>
    <scope>NUCLEOTIDE SEQUENCE [LARGE SCALE GENOMIC DNA]</scope>
    <source>
        <tissue evidence="13">Muscle</tissue>
    </source>
</reference>
<evidence type="ECO:0000256" key="4">
    <source>
        <dbReference type="ARBA" id="ARBA00022692"/>
    </source>
</evidence>
<dbReference type="SUPFAM" id="SSF81321">
    <property type="entry name" value="Family A G protein-coupled receptor-like"/>
    <property type="match status" value="1"/>
</dbReference>
<feature type="transmembrane region" description="Helical" evidence="11">
    <location>
        <begin position="127"/>
        <end position="150"/>
    </location>
</feature>
<comment type="caution">
    <text evidence="13">The sequence shown here is derived from an EMBL/GenBank/DDBJ whole genome shotgun (WGS) entry which is preliminary data.</text>
</comment>
<evidence type="ECO:0000256" key="2">
    <source>
        <dbReference type="ARBA" id="ARBA00010663"/>
    </source>
</evidence>
<dbReference type="GO" id="GO:0005886">
    <property type="term" value="C:plasma membrane"/>
    <property type="evidence" value="ECO:0007669"/>
    <property type="project" value="UniProtKB-SubCell"/>
</dbReference>
<evidence type="ECO:0000313" key="13">
    <source>
        <dbReference type="EMBL" id="ROT76446.1"/>
    </source>
</evidence>
<dbReference type="Gene3D" id="1.20.1070.10">
    <property type="entry name" value="Rhodopsin 7-helix transmembrane proteins"/>
    <property type="match status" value="1"/>
</dbReference>
<dbReference type="GO" id="GO:0004930">
    <property type="term" value="F:G protein-coupled receptor activity"/>
    <property type="evidence" value="ECO:0007669"/>
    <property type="project" value="UniProtKB-KW"/>
</dbReference>
<feature type="transmembrane region" description="Helical" evidence="11">
    <location>
        <begin position="88"/>
        <end position="115"/>
    </location>
</feature>
<protein>
    <recommendedName>
        <fullName evidence="12">G-protein coupled receptors family 1 profile domain-containing protein</fullName>
    </recommendedName>
</protein>
<evidence type="ECO:0000256" key="11">
    <source>
        <dbReference type="SAM" id="Phobius"/>
    </source>
</evidence>
<feature type="domain" description="G-protein coupled receptors family 1 profile" evidence="12">
    <location>
        <begin position="137"/>
        <end position="256"/>
    </location>
</feature>
<dbReference type="InterPro" id="IPR017452">
    <property type="entry name" value="GPCR_Rhodpsn_7TM"/>
</dbReference>
<sequence length="331" mass="37604">MDCDYSSHLLVYSAVHTYMVLFIGAFTNGVALWSIATCKKTKTSMKFLLVPVFLSPLVNNLVCRPMEAELLLGLLKCDFGRLPDRAKTAYFFVYVFLTYLELMVIAAVSVFRAAAVWASNAYDLSKGLAATVVVGICTYTFLIPTTALFVTSERRIQAVILILNCVIPILTTMACYLVMIMAVRRNRQRLNEVQSRSSLKIIDNATRAMIAVFVSNLVFGLPFCISQLMRRKISRMLLNFIYVIYNTHLMVDPLVFIFFNYSHRRRVCNRIRTGWTWATGVYRTKDEDRTKTDTGLDTEQRTDSCEKSGSSSVEVRGYTPEHTSSQNELRV</sequence>
<evidence type="ECO:0000259" key="12">
    <source>
        <dbReference type="PROSITE" id="PS50262"/>
    </source>
</evidence>
<organism evidence="13 14">
    <name type="scientific">Penaeus vannamei</name>
    <name type="common">Whiteleg shrimp</name>
    <name type="synonym">Litopenaeus vannamei</name>
    <dbReference type="NCBI Taxonomy" id="6689"/>
    <lineage>
        <taxon>Eukaryota</taxon>
        <taxon>Metazoa</taxon>
        <taxon>Ecdysozoa</taxon>
        <taxon>Arthropoda</taxon>
        <taxon>Crustacea</taxon>
        <taxon>Multicrustacea</taxon>
        <taxon>Malacostraca</taxon>
        <taxon>Eumalacostraca</taxon>
        <taxon>Eucarida</taxon>
        <taxon>Decapoda</taxon>
        <taxon>Dendrobranchiata</taxon>
        <taxon>Penaeoidea</taxon>
        <taxon>Penaeidae</taxon>
        <taxon>Penaeus</taxon>
    </lineage>
</organism>
<evidence type="ECO:0000256" key="5">
    <source>
        <dbReference type="ARBA" id="ARBA00022989"/>
    </source>
</evidence>
<proteinExistence type="inferred from homology"/>
<dbReference type="Proteomes" id="UP000283509">
    <property type="component" value="Unassembled WGS sequence"/>
</dbReference>
<evidence type="ECO:0000256" key="10">
    <source>
        <dbReference type="SAM" id="MobiDB-lite"/>
    </source>
</evidence>
<name>A0A423TIY6_PENVA</name>
<keyword evidence="3" id="KW-1003">Cell membrane</keyword>